<dbReference type="SMART" id="SM00850">
    <property type="entry name" value="LytTR"/>
    <property type="match status" value="1"/>
</dbReference>
<dbReference type="OrthoDB" id="9802383at2"/>
<feature type="domain" description="Response regulatory" evidence="8">
    <location>
        <begin position="4"/>
        <end position="120"/>
    </location>
</feature>
<dbReference type="GO" id="GO:0000156">
    <property type="term" value="F:phosphorelay response regulator activity"/>
    <property type="evidence" value="ECO:0007669"/>
    <property type="project" value="InterPro"/>
</dbReference>
<keyword evidence="3" id="KW-0902">Two-component regulatory system</keyword>
<comment type="function">
    <text evidence="5">May play the central regulatory role in sporulation. It may be an element of the effector pathway responsible for the activation of sporulation genes in response to nutritional stress. Spo0A may act in concert with spo0H (a sigma factor) to control the expression of some genes that are critical to the sporulation process.</text>
</comment>
<dbReference type="Gene3D" id="3.40.50.2300">
    <property type="match status" value="1"/>
</dbReference>
<evidence type="ECO:0000313" key="10">
    <source>
        <dbReference type="EMBL" id="PNT94963.1"/>
    </source>
</evidence>
<proteinExistence type="predicted"/>
<accession>A0A2K2F6W3</accession>
<evidence type="ECO:0000256" key="6">
    <source>
        <dbReference type="ARBA" id="ARBA00037164"/>
    </source>
</evidence>
<evidence type="ECO:0000313" key="11">
    <source>
        <dbReference type="Proteomes" id="UP000236151"/>
    </source>
</evidence>
<dbReference type="EMBL" id="NIOJ01000082">
    <property type="protein sequence ID" value="PNT94963.1"/>
    <property type="molecule type" value="Genomic_DNA"/>
</dbReference>
<evidence type="ECO:0000259" key="8">
    <source>
        <dbReference type="PROSITE" id="PS50110"/>
    </source>
</evidence>
<keyword evidence="2" id="KW-0963">Cytoplasm</keyword>
<dbReference type="InterPro" id="IPR001789">
    <property type="entry name" value="Sig_transdc_resp-reg_receiver"/>
</dbReference>
<name>A0A2K2F6W3_9CLOT</name>
<keyword evidence="7" id="KW-0597">Phosphoprotein</keyword>
<dbReference type="PROSITE" id="PS50110">
    <property type="entry name" value="RESPONSE_REGULATORY"/>
    <property type="match status" value="1"/>
</dbReference>
<dbReference type="Gene3D" id="2.40.50.1020">
    <property type="entry name" value="LytTr DNA-binding domain"/>
    <property type="match status" value="1"/>
</dbReference>
<dbReference type="KEGG" id="cthd:CDO33_12330"/>
<gene>
    <name evidence="10" type="ORF">CDQ84_17985</name>
</gene>
<dbReference type="InterPro" id="IPR011006">
    <property type="entry name" value="CheY-like_superfamily"/>
</dbReference>
<dbReference type="PANTHER" id="PTHR37299">
    <property type="entry name" value="TRANSCRIPTIONAL REGULATOR-RELATED"/>
    <property type="match status" value="1"/>
</dbReference>
<keyword evidence="10" id="KW-0238">DNA-binding</keyword>
<evidence type="ECO:0000256" key="2">
    <source>
        <dbReference type="ARBA" id="ARBA00022490"/>
    </source>
</evidence>
<evidence type="ECO:0000256" key="7">
    <source>
        <dbReference type="PROSITE-ProRule" id="PRU00169"/>
    </source>
</evidence>
<evidence type="ECO:0000259" key="9">
    <source>
        <dbReference type="PROSITE" id="PS50930"/>
    </source>
</evidence>
<feature type="modified residue" description="4-aspartylphosphate" evidence="7">
    <location>
        <position position="57"/>
    </location>
</feature>
<evidence type="ECO:0000256" key="5">
    <source>
        <dbReference type="ARBA" id="ARBA00024867"/>
    </source>
</evidence>
<organism evidence="10 11">
    <name type="scientific">Clostridium thermosuccinogenes</name>
    <dbReference type="NCBI Taxonomy" id="84032"/>
    <lineage>
        <taxon>Bacteria</taxon>
        <taxon>Bacillati</taxon>
        <taxon>Bacillota</taxon>
        <taxon>Clostridia</taxon>
        <taxon>Eubacteriales</taxon>
        <taxon>Clostridiaceae</taxon>
        <taxon>Clostridium</taxon>
    </lineage>
</organism>
<feature type="domain" description="HTH LytTR-type" evidence="9">
    <location>
        <begin position="131"/>
        <end position="199"/>
    </location>
</feature>
<keyword evidence="11" id="KW-1185">Reference proteome</keyword>
<dbReference type="PROSITE" id="PS50930">
    <property type="entry name" value="HTH_LYTTR"/>
    <property type="match status" value="1"/>
</dbReference>
<dbReference type="InterPro" id="IPR007492">
    <property type="entry name" value="LytTR_DNA-bd_dom"/>
</dbReference>
<dbReference type="Pfam" id="PF00072">
    <property type="entry name" value="Response_reg"/>
    <property type="match status" value="1"/>
</dbReference>
<dbReference type="AlphaFoldDB" id="A0A2K2F6W3"/>
<reference evidence="10 11" key="1">
    <citation type="submission" date="2017-06" db="EMBL/GenBank/DDBJ databases">
        <title>Investigating the central metabolism of Clostridium thermosuccinogenes.</title>
        <authorList>
            <person name="Koendjbiharie J.G."/>
            <person name="van Kranenburg R."/>
        </authorList>
    </citation>
    <scope>NUCLEOTIDE SEQUENCE [LARGE SCALE GENOMIC DNA]</scope>
    <source>
        <strain evidence="10 11">DSM 5806</strain>
    </source>
</reference>
<dbReference type="Pfam" id="PF04397">
    <property type="entry name" value="LytTR"/>
    <property type="match status" value="1"/>
</dbReference>
<dbReference type="Proteomes" id="UP000236151">
    <property type="component" value="Unassembled WGS sequence"/>
</dbReference>
<sequence>MPINISICDDTKEDIEILKEALYAYDHSFDIISYTDGQAMIDDFLDTTHNIDILFLDIYMPGIDGIKTAESIRRERKDIKIIFITSSKEHYPQAYEVFAFNYILKPLDRERLYRILDHALEQINKENSQKICFSYKSTMYSVNYLDILFIESRDKIILFHKVDGDALKCYGKLDHIEKELPPKTFIRCHQSFIVNTSHITEMGANYFRIGQVLISISKKNLKLAKERYYEYLFSHMGRGRA</sequence>
<evidence type="ECO:0000256" key="3">
    <source>
        <dbReference type="ARBA" id="ARBA00023012"/>
    </source>
</evidence>
<comment type="caution">
    <text evidence="10">The sequence shown here is derived from an EMBL/GenBank/DDBJ whole genome shotgun (WGS) entry which is preliminary data.</text>
</comment>
<evidence type="ECO:0000256" key="4">
    <source>
        <dbReference type="ARBA" id="ARBA00023159"/>
    </source>
</evidence>
<protein>
    <recommendedName>
        <fullName evidence="1">Stage 0 sporulation protein A homolog</fullName>
    </recommendedName>
</protein>
<dbReference type="InterPro" id="IPR046947">
    <property type="entry name" value="LytR-like"/>
</dbReference>
<keyword evidence="4" id="KW-0010">Activator</keyword>
<dbReference type="RefSeq" id="WP_103083120.1">
    <property type="nucleotide sequence ID" value="NZ_CP021850.1"/>
</dbReference>
<evidence type="ECO:0000256" key="1">
    <source>
        <dbReference type="ARBA" id="ARBA00018672"/>
    </source>
</evidence>
<dbReference type="SMART" id="SM00448">
    <property type="entry name" value="REC"/>
    <property type="match status" value="1"/>
</dbReference>
<dbReference type="SUPFAM" id="SSF52172">
    <property type="entry name" value="CheY-like"/>
    <property type="match status" value="1"/>
</dbReference>
<comment type="function">
    <text evidence="6">Required for high-level post-exponential phase expression of a series of secreted proteins.</text>
</comment>
<dbReference type="PANTHER" id="PTHR37299:SF3">
    <property type="entry name" value="STAGE 0 SPORULATION PROTEIN A HOMOLOG"/>
    <property type="match status" value="1"/>
</dbReference>
<dbReference type="GO" id="GO:0003677">
    <property type="term" value="F:DNA binding"/>
    <property type="evidence" value="ECO:0007669"/>
    <property type="project" value="UniProtKB-KW"/>
</dbReference>